<name>A0AB35X2X8_9ENTR</name>
<proteinExistence type="predicted"/>
<protein>
    <recommendedName>
        <fullName evidence="4">Lipoprotein</fullName>
    </recommendedName>
</protein>
<feature type="signal peptide" evidence="1">
    <location>
        <begin position="1"/>
        <end position="26"/>
    </location>
</feature>
<dbReference type="EMBL" id="JAZKKV010000001">
    <property type="protein sequence ID" value="MEE9653244.1"/>
    <property type="molecule type" value="Genomic_DNA"/>
</dbReference>
<reference evidence="2 3" key="1">
    <citation type="submission" date="2023-10" db="EMBL/GenBank/DDBJ databases">
        <title>Wastewater isolates of ESBL- and carbapenemase-producing Gram-negative bacteria from New Zealand.</title>
        <authorList>
            <person name="Straub C."/>
            <person name="Weaver L."/>
            <person name="Cornelius A."/>
            <person name="Mcgill E."/>
            <person name="Dyet K."/>
            <person name="White L."/>
            <person name="Pattis I."/>
        </authorList>
    </citation>
    <scope>NUCLEOTIDE SEQUENCE [LARGE SCALE GENOMIC DNA]</scope>
    <source>
        <strain evidence="2 3">ESBL09</strain>
    </source>
</reference>
<comment type="caution">
    <text evidence="2">The sequence shown here is derived from an EMBL/GenBank/DDBJ whole genome shotgun (WGS) entry which is preliminary data.</text>
</comment>
<evidence type="ECO:0008006" key="4">
    <source>
        <dbReference type="Google" id="ProtNLM"/>
    </source>
</evidence>
<evidence type="ECO:0000256" key="1">
    <source>
        <dbReference type="SAM" id="SignalP"/>
    </source>
</evidence>
<dbReference type="RefSeq" id="WP_322264289.1">
    <property type="nucleotide sequence ID" value="NZ_CAXOJM010000012.1"/>
</dbReference>
<keyword evidence="1" id="KW-0732">Signal</keyword>
<gene>
    <name evidence="2" type="ORF">V4836_03550</name>
</gene>
<feature type="chain" id="PRO_5044296518" description="Lipoprotein" evidence="1">
    <location>
        <begin position="27"/>
        <end position="180"/>
    </location>
</feature>
<sequence>MNKNKAINYFLVCLSSLIFTTFACNASPPSEGKHKEQDEKTVLYKLPPQQFVIYIDNEEFDYINIYVEQNLTYYKDMPKAEFSKYIAEWKDVGYFASQLEGKIYIYHQGSPAEPKYEISLPSNKSQQTMIYDKGKDWIGINIPGIKIKGKGNFVIKSELYSKSNQYNSYMIGFEKVYGTK</sequence>
<dbReference type="AlphaFoldDB" id="A0AB35X2X8"/>
<organism evidence="2 3">
    <name type="scientific">Kluyvera ascorbata</name>
    <dbReference type="NCBI Taxonomy" id="51288"/>
    <lineage>
        <taxon>Bacteria</taxon>
        <taxon>Pseudomonadati</taxon>
        <taxon>Pseudomonadota</taxon>
        <taxon>Gammaproteobacteria</taxon>
        <taxon>Enterobacterales</taxon>
        <taxon>Enterobacteriaceae</taxon>
        <taxon>Kluyvera</taxon>
    </lineage>
</organism>
<dbReference type="Proteomes" id="UP001331691">
    <property type="component" value="Unassembled WGS sequence"/>
</dbReference>
<accession>A0AB35X2X8</accession>
<evidence type="ECO:0000313" key="2">
    <source>
        <dbReference type="EMBL" id="MEE9653244.1"/>
    </source>
</evidence>
<evidence type="ECO:0000313" key="3">
    <source>
        <dbReference type="Proteomes" id="UP001331691"/>
    </source>
</evidence>
<keyword evidence="3" id="KW-1185">Reference proteome</keyword>
<dbReference type="PROSITE" id="PS51257">
    <property type="entry name" value="PROKAR_LIPOPROTEIN"/>
    <property type="match status" value="1"/>
</dbReference>